<feature type="domain" description="MADS-box" evidence="8">
    <location>
        <begin position="1"/>
        <end position="49"/>
    </location>
</feature>
<name>A0AAV9LPI0_9SOLN</name>
<dbReference type="Pfam" id="PF00319">
    <property type="entry name" value="SRF-TF"/>
    <property type="match status" value="1"/>
</dbReference>
<dbReference type="GO" id="GO:0000981">
    <property type="term" value="F:DNA-binding transcription factor activity, RNA polymerase II-specific"/>
    <property type="evidence" value="ECO:0007669"/>
    <property type="project" value="InterPro"/>
</dbReference>
<evidence type="ECO:0000256" key="7">
    <source>
        <dbReference type="SAM" id="MobiDB-lite"/>
    </source>
</evidence>
<dbReference type="PROSITE" id="PS50066">
    <property type="entry name" value="MADS_BOX_2"/>
    <property type="match status" value="1"/>
</dbReference>
<dbReference type="CDD" id="cd00266">
    <property type="entry name" value="MADS_SRF_like"/>
    <property type="match status" value="1"/>
</dbReference>
<feature type="coiled-coil region" evidence="6">
    <location>
        <begin position="87"/>
        <end position="114"/>
    </location>
</feature>
<evidence type="ECO:0000256" key="6">
    <source>
        <dbReference type="SAM" id="Coils"/>
    </source>
</evidence>
<dbReference type="EMBL" id="JAWPEI010000005">
    <property type="protein sequence ID" value="KAK4726297.1"/>
    <property type="molecule type" value="Genomic_DNA"/>
</dbReference>
<gene>
    <name evidence="9" type="ORF">R3W88_031214</name>
</gene>
<dbReference type="GO" id="GO:0005634">
    <property type="term" value="C:nucleus"/>
    <property type="evidence" value="ECO:0007669"/>
    <property type="project" value="UniProtKB-SubCell"/>
</dbReference>
<proteinExistence type="predicted"/>
<dbReference type="InterPro" id="IPR002100">
    <property type="entry name" value="TF_MADSbox"/>
</dbReference>
<evidence type="ECO:0000256" key="2">
    <source>
        <dbReference type="ARBA" id="ARBA00023015"/>
    </source>
</evidence>
<dbReference type="InterPro" id="IPR036879">
    <property type="entry name" value="TF_MADSbox_sf"/>
</dbReference>
<dbReference type="SMART" id="SM00432">
    <property type="entry name" value="MADS"/>
    <property type="match status" value="1"/>
</dbReference>
<keyword evidence="3" id="KW-0238">DNA-binding</keyword>
<evidence type="ECO:0000259" key="8">
    <source>
        <dbReference type="PROSITE" id="PS50066"/>
    </source>
</evidence>
<reference evidence="9 10" key="1">
    <citation type="submission" date="2023-10" db="EMBL/GenBank/DDBJ databases">
        <title>Genome-Wide Identification Analysis in wild type Solanum Pinnatisectum Reveals Some Genes Defensing Phytophthora Infestans.</title>
        <authorList>
            <person name="Sun C."/>
        </authorList>
    </citation>
    <scope>NUCLEOTIDE SEQUENCE [LARGE SCALE GENOMIC DNA]</scope>
    <source>
        <strain evidence="9">LQN</strain>
        <tissue evidence="9">Leaf</tissue>
    </source>
</reference>
<protein>
    <recommendedName>
        <fullName evidence="8">MADS-box domain-containing protein</fullName>
    </recommendedName>
</protein>
<evidence type="ECO:0000313" key="10">
    <source>
        <dbReference type="Proteomes" id="UP001311915"/>
    </source>
</evidence>
<keyword evidence="2" id="KW-0805">Transcription regulation</keyword>
<evidence type="ECO:0000256" key="3">
    <source>
        <dbReference type="ARBA" id="ARBA00023125"/>
    </source>
</evidence>
<comment type="subcellular location">
    <subcellularLocation>
        <location evidence="1">Nucleus</location>
    </subcellularLocation>
</comment>
<dbReference type="Gene3D" id="3.40.1810.10">
    <property type="entry name" value="Transcription factor, MADS-box"/>
    <property type="match status" value="1"/>
</dbReference>
<organism evidence="9 10">
    <name type="scientific">Solanum pinnatisectum</name>
    <name type="common">tansyleaf nightshade</name>
    <dbReference type="NCBI Taxonomy" id="50273"/>
    <lineage>
        <taxon>Eukaryota</taxon>
        <taxon>Viridiplantae</taxon>
        <taxon>Streptophyta</taxon>
        <taxon>Embryophyta</taxon>
        <taxon>Tracheophyta</taxon>
        <taxon>Spermatophyta</taxon>
        <taxon>Magnoliopsida</taxon>
        <taxon>eudicotyledons</taxon>
        <taxon>Gunneridae</taxon>
        <taxon>Pentapetalae</taxon>
        <taxon>asterids</taxon>
        <taxon>lamiids</taxon>
        <taxon>Solanales</taxon>
        <taxon>Solanaceae</taxon>
        <taxon>Solanoideae</taxon>
        <taxon>Solaneae</taxon>
        <taxon>Solanum</taxon>
    </lineage>
</organism>
<evidence type="ECO:0000256" key="1">
    <source>
        <dbReference type="ARBA" id="ARBA00004123"/>
    </source>
</evidence>
<dbReference type="PRINTS" id="PR00404">
    <property type="entry name" value="MADSDOMAIN"/>
</dbReference>
<dbReference type="SUPFAM" id="SSF55455">
    <property type="entry name" value="SRF-like"/>
    <property type="match status" value="1"/>
</dbReference>
<accession>A0AAV9LPI0</accession>
<dbReference type="Proteomes" id="UP001311915">
    <property type="component" value="Unassembled WGS sequence"/>
</dbReference>
<dbReference type="GO" id="GO:0046983">
    <property type="term" value="F:protein dimerization activity"/>
    <property type="evidence" value="ECO:0007669"/>
    <property type="project" value="InterPro"/>
</dbReference>
<keyword evidence="10" id="KW-1185">Reference proteome</keyword>
<evidence type="ECO:0000313" key="9">
    <source>
        <dbReference type="EMBL" id="KAK4726297.1"/>
    </source>
</evidence>
<dbReference type="GO" id="GO:0045944">
    <property type="term" value="P:positive regulation of transcription by RNA polymerase II"/>
    <property type="evidence" value="ECO:0007669"/>
    <property type="project" value="InterPro"/>
</dbReference>
<comment type="caution">
    <text evidence="9">The sequence shown here is derived from an EMBL/GenBank/DDBJ whole genome shotgun (WGS) entry which is preliminary data.</text>
</comment>
<keyword evidence="4" id="KW-0804">Transcription</keyword>
<evidence type="ECO:0000256" key="4">
    <source>
        <dbReference type="ARBA" id="ARBA00023163"/>
    </source>
</evidence>
<keyword evidence="5" id="KW-0539">Nucleus</keyword>
<feature type="region of interest" description="Disordered" evidence="7">
    <location>
        <begin position="157"/>
        <end position="178"/>
    </location>
</feature>
<dbReference type="PANTHER" id="PTHR48019">
    <property type="entry name" value="SERUM RESPONSE FACTOR HOMOLOG"/>
    <property type="match status" value="1"/>
</dbReference>
<sequence>MPRTKVKFALIENKAKRKASYKLRLKGLFKMAYELTTLCGVEMAIIVYSPYQNQPDLFPNYANAFNTFKRFSELSVLDQSKHMMTGEEFTKRRIEKLEKQLHKVRKENRVNECTNKMYQVLKGIDIPADMNPYDLNDLSFVIKQNLKQVREVMKAKTDGEGSTLNAHQPMVPHGTSSEEPRAPLLEIIGAPVSIVPSVAPSTIPSATNFEGLSTDLLVSVVDPISMVPHADPSMVPHAGPLMVPSAAPAQMPKPLCNLMDPLRTPQTVPPVESSRFSPPPFSPFSLENFPQMVVQSYPPLPKEIAFSRAPRMAPAMPPTTMTSPIPSTIITPPMACSEPSMASSSALVQMLEPMCHLVVPLRTPQLVPLVDPSRFPPLPLSPFSLDMFPPMFPQLYPP</sequence>
<keyword evidence="6" id="KW-0175">Coiled coil</keyword>
<dbReference type="GO" id="GO:0000987">
    <property type="term" value="F:cis-regulatory region sequence-specific DNA binding"/>
    <property type="evidence" value="ECO:0007669"/>
    <property type="project" value="InterPro"/>
</dbReference>
<dbReference type="InterPro" id="IPR050142">
    <property type="entry name" value="MADS-box/MEF2_TF"/>
</dbReference>
<evidence type="ECO:0000256" key="5">
    <source>
        <dbReference type="ARBA" id="ARBA00023242"/>
    </source>
</evidence>
<dbReference type="InterPro" id="IPR033897">
    <property type="entry name" value="SRF-like_MADS-box"/>
</dbReference>
<dbReference type="AlphaFoldDB" id="A0AAV9LPI0"/>